<dbReference type="PANTHER" id="PTHR32309">
    <property type="entry name" value="TYROSINE-PROTEIN KINASE"/>
    <property type="match status" value="1"/>
</dbReference>
<accession>A0ABW4N9L2</accession>
<keyword evidence="3" id="KW-0418">Kinase</keyword>
<organism evidence="3 4">
    <name type="scientific">Sphingomonas floccifaciens</name>
    <dbReference type="NCBI Taxonomy" id="1844115"/>
    <lineage>
        <taxon>Bacteria</taxon>
        <taxon>Pseudomonadati</taxon>
        <taxon>Pseudomonadota</taxon>
        <taxon>Alphaproteobacteria</taxon>
        <taxon>Sphingomonadales</taxon>
        <taxon>Sphingomonadaceae</taxon>
        <taxon>Sphingomonas</taxon>
    </lineage>
</organism>
<protein>
    <submittedName>
        <fullName evidence="3">CpsD/CapB family tyrosine-protein kinase</fullName>
        <ecNumber evidence="3">2.7.10.2</ecNumber>
    </submittedName>
</protein>
<evidence type="ECO:0000256" key="2">
    <source>
        <dbReference type="ARBA" id="ARBA00022840"/>
    </source>
</evidence>
<keyword evidence="1" id="KW-0547">Nucleotide-binding</keyword>
<gene>
    <name evidence="3" type="ORF">ACFSC3_03680</name>
</gene>
<dbReference type="InterPro" id="IPR027417">
    <property type="entry name" value="P-loop_NTPase"/>
</dbReference>
<keyword evidence="4" id="KW-1185">Reference proteome</keyword>
<dbReference type="InterPro" id="IPR005702">
    <property type="entry name" value="Wzc-like_C"/>
</dbReference>
<proteinExistence type="predicted"/>
<dbReference type="Gene3D" id="3.40.50.300">
    <property type="entry name" value="P-loop containing nucleotide triphosphate hydrolases"/>
    <property type="match status" value="1"/>
</dbReference>
<evidence type="ECO:0000256" key="1">
    <source>
        <dbReference type="ARBA" id="ARBA00022741"/>
    </source>
</evidence>
<dbReference type="EMBL" id="JBHUFC010000002">
    <property type="protein sequence ID" value="MFD1786667.1"/>
    <property type="molecule type" value="Genomic_DNA"/>
</dbReference>
<keyword evidence="2" id="KW-0067">ATP-binding</keyword>
<dbReference type="EC" id="2.7.10.2" evidence="3"/>
<dbReference type="CDD" id="cd05387">
    <property type="entry name" value="BY-kinase"/>
    <property type="match status" value="1"/>
</dbReference>
<dbReference type="RefSeq" id="WP_380938864.1">
    <property type="nucleotide sequence ID" value="NZ_JBHUFC010000002.1"/>
</dbReference>
<dbReference type="SUPFAM" id="SSF52540">
    <property type="entry name" value="P-loop containing nucleoside triphosphate hydrolases"/>
    <property type="match status" value="1"/>
</dbReference>
<dbReference type="PANTHER" id="PTHR32309:SF13">
    <property type="entry name" value="FERRIC ENTEROBACTIN TRANSPORT PROTEIN FEPE"/>
    <property type="match status" value="1"/>
</dbReference>
<keyword evidence="3" id="KW-0808">Transferase</keyword>
<dbReference type="InterPro" id="IPR050445">
    <property type="entry name" value="Bact_polysacc_biosynth/exp"/>
</dbReference>
<reference evidence="4" key="1">
    <citation type="journal article" date="2019" name="Int. J. Syst. Evol. Microbiol.">
        <title>The Global Catalogue of Microorganisms (GCM) 10K type strain sequencing project: providing services to taxonomists for standard genome sequencing and annotation.</title>
        <authorList>
            <consortium name="The Broad Institute Genomics Platform"/>
            <consortium name="The Broad Institute Genome Sequencing Center for Infectious Disease"/>
            <person name="Wu L."/>
            <person name="Ma J."/>
        </authorList>
    </citation>
    <scope>NUCLEOTIDE SEQUENCE [LARGE SCALE GENOMIC DNA]</scope>
    <source>
        <strain evidence="4">Q85</strain>
    </source>
</reference>
<name>A0ABW4N9L2_9SPHN</name>
<dbReference type="Proteomes" id="UP001597283">
    <property type="component" value="Unassembled WGS sequence"/>
</dbReference>
<dbReference type="GO" id="GO:0004715">
    <property type="term" value="F:non-membrane spanning protein tyrosine kinase activity"/>
    <property type="evidence" value="ECO:0007669"/>
    <property type="project" value="UniProtKB-EC"/>
</dbReference>
<sequence length="260" mass="27997">MSDSMTRAGTPPLTLPPIEALPIFTPNMRDVREARVVGFESRSIDARPFNLLRTQVAKKCAANGWTCFGITSAAPAAGKSVISLNLAASLARVGDMPIYLFDFDMTRASIGEYLGIEAEHGIEGFLSGQTADLAATGVRIDGTNLAVFPTMEPVENTAELLASPQFTQLVESFRATQGPHLVICDLPPTFANDDAMIAVQQLDAYMLVVDSGSTTRRQIEESCKMLEPAPRLGAVLNRYQGGLADPYGYGGYRNGYGAYY</sequence>
<evidence type="ECO:0000313" key="4">
    <source>
        <dbReference type="Proteomes" id="UP001597283"/>
    </source>
</evidence>
<evidence type="ECO:0000313" key="3">
    <source>
        <dbReference type="EMBL" id="MFD1786667.1"/>
    </source>
</evidence>
<comment type="caution">
    <text evidence="3">The sequence shown here is derived from an EMBL/GenBank/DDBJ whole genome shotgun (WGS) entry which is preliminary data.</text>
</comment>